<dbReference type="PANTHER" id="PTHR11999:SF70">
    <property type="entry name" value="MIP05841P"/>
    <property type="match status" value="1"/>
</dbReference>
<dbReference type="AlphaFoldDB" id="A0A9W8L0I1"/>
<dbReference type="Proteomes" id="UP001151518">
    <property type="component" value="Unassembled WGS sequence"/>
</dbReference>
<keyword evidence="3" id="KW-0210">Decarboxylase</keyword>
<comment type="similarity">
    <text evidence="2 7">Belongs to the group II decarboxylase family.</text>
</comment>
<evidence type="ECO:0000313" key="9">
    <source>
        <dbReference type="Proteomes" id="UP001151518"/>
    </source>
</evidence>
<dbReference type="GO" id="GO:0016831">
    <property type="term" value="F:carboxy-lyase activity"/>
    <property type="evidence" value="ECO:0007669"/>
    <property type="project" value="UniProtKB-KW"/>
</dbReference>
<dbReference type="GO" id="GO:0019752">
    <property type="term" value="P:carboxylic acid metabolic process"/>
    <property type="evidence" value="ECO:0007669"/>
    <property type="project" value="InterPro"/>
</dbReference>
<comment type="cofactor">
    <cofactor evidence="1 6 7">
        <name>pyridoxal 5'-phosphate</name>
        <dbReference type="ChEBI" id="CHEBI:597326"/>
    </cofactor>
</comment>
<dbReference type="PRINTS" id="PR00800">
    <property type="entry name" value="YHDCRBOXLASE"/>
</dbReference>
<dbReference type="GO" id="GO:0006520">
    <property type="term" value="P:amino acid metabolic process"/>
    <property type="evidence" value="ECO:0007669"/>
    <property type="project" value="InterPro"/>
</dbReference>
<reference evidence="8" key="1">
    <citation type="submission" date="2022-07" db="EMBL/GenBank/DDBJ databases">
        <title>Phylogenomic reconstructions and comparative analyses of Kickxellomycotina fungi.</title>
        <authorList>
            <person name="Reynolds N.K."/>
            <person name="Stajich J.E."/>
            <person name="Barry K."/>
            <person name="Grigoriev I.V."/>
            <person name="Crous P."/>
            <person name="Smith M.E."/>
        </authorList>
    </citation>
    <scope>NUCLEOTIDE SEQUENCE</scope>
    <source>
        <strain evidence="8">NRRL 3115</strain>
    </source>
</reference>
<evidence type="ECO:0000256" key="5">
    <source>
        <dbReference type="ARBA" id="ARBA00023239"/>
    </source>
</evidence>
<evidence type="ECO:0000256" key="6">
    <source>
        <dbReference type="PIRSR" id="PIRSR602129-50"/>
    </source>
</evidence>
<dbReference type="Gene3D" id="3.90.1150.10">
    <property type="entry name" value="Aspartate Aminotransferase, domain 1"/>
    <property type="match status" value="1"/>
</dbReference>
<keyword evidence="5 7" id="KW-0456">Lyase</keyword>
<dbReference type="InterPro" id="IPR015422">
    <property type="entry name" value="PyrdxlP-dep_Trfase_small"/>
</dbReference>
<dbReference type="InterPro" id="IPR002129">
    <property type="entry name" value="PyrdxlP-dep_de-COase"/>
</dbReference>
<protein>
    <recommendedName>
        <fullName evidence="10">Aromatic-L-amino-acid decarboxylase</fullName>
    </recommendedName>
</protein>
<dbReference type="InterPro" id="IPR015421">
    <property type="entry name" value="PyrdxlP-dep_Trfase_major"/>
</dbReference>
<evidence type="ECO:0008006" key="10">
    <source>
        <dbReference type="Google" id="ProtNLM"/>
    </source>
</evidence>
<dbReference type="PANTHER" id="PTHR11999">
    <property type="entry name" value="GROUP II PYRIDOXAL-5-PHOSPHATE DECARBOXYLASE"/>
    <property type="match status" value="1"/>
</dbReference>
<name>A0A9W8L0I1_9FUNG</name>
<dbReference type="Gene3D" id="3.40.640.10">
    <property type="entry name" value="Type I PLP-dependent aspartate aminotransferase-like (Major domain)"/>
    <property type="match status" value="1"/>
</dbReference>
<dbReference type="SUPFAM" id="SSF53383">
    <property type="entry name" value="PLP-dependent transferases"/>
    <property type="match status" value="1"/>
</dbReference>
<dbReference type="InterPro" id="IPR010977">
    <property type="entry name" value="Aromatic_deC"/>
</dbReference>
<evidence type="ECO:0000256" key="3">
    <source>
        <dbReference type="ARBA" id="ARBA00022793"/>
    </source>
</evidence>
<feature type="modified residue" description="N6-(pyridoxal phosphate)lysine" evidence="6">
    <location>
        <position position="308"/>
    </location>
</feature>
<proteinExistence type="inferred from homology"/>
<dbReference type="GO" id="GO:0005737">
    <property type="term" value="C:cytoplasm"/>
    <property type="evidence" value="ECO:0007669"/>
    <property type="project" value="TreeGrafter"/>
</dbReference>
<evidence type="ECO:0000313" key="8">
    <source>
        <dbReference type="EMBL" id="KAJ2680756.1"/>
    </source>
</evidence>
<comment type="caution">
    <text evidence="8">The sequence shown here is derived from an EMBL/GenBank/DDBJ whole genome shotgun (WGS) entry which is preliminary data.</text>
</comment>
<evidence type="ECO:0000256" key="4">
    <source>
        <dbReference type="ARBA" id="ARBA00022898"/>
    </source>
</evidence>
<gene>
    <name evidence="8" type="ORF">GGI25_000391</name>
</gene>
<dbReference type="Gene3D" id="1.20.1340.10">
    <property type="entry name" value="dopa decarboxylase, N-terminal domain"/>
    <property type="match status" value="1"/>
</dbReference>
<organism evidence="8 9">
    <name type="scientific">Coemansia spiralis</name>
    <dbReference type="NCBI Taxonomy" id="417178"/>
    <lineage>
        <taxon>Eukaryota</taxon>
        <taxon>Fungi</taxon>
        <taxon>Fungi incertae sedis</taxon>
        <taxon>Zoopagomycota</taxon>
        <taxon>Kickxellomycotina</taxon>
        <taxon>Kickxellomycetes</taxon>
        <taxon>Kickxellales</taxon>
        <taxon>Kickxellaceae</taxon>
        <taxon>Coemansia</taxon>
    </lineage>
</organism>
<dbReference type="GO" id="GO:0030170">
    <property type="term" value="F:pyridoxal phosphate binding"/>
    <property type="evidence" value="ECO:0007669"/>
    <property type="project" value="InterPro"/>
</dbReference>
<dbReference type="Pfam" id="PF00282">
    <property type="entry name" value="Pyridoxal_deC"/>
    <property type="match status" value="1"/>
</dbReference>
<accession>A0A9W8L0I1</accession>
<dbReference type="OrthoDB" id="639767at2759"/>
<sequence length="501" mass="55993">MDTAEFRKYGKEMVDIIADYYENVNNMPPKSTVKPGYLYKLMPREIPEDPEPFEDIKRDIETKIMPGMTHWQSGNFFGWFPSTNSFPSMLGDMCTNMFDIVGFNWTCSPAATELETVVMDWLGKLIGLNKRFLSFSEDGTEAAGGGVILGSASEAQIVAMTAARERMVAHLISQGICAEEAERMKSRFVVYGSDQTHFATQKDARIVGCKMHAVVSDENFRLTKEALEAAIEEDKNAGLVPFFVCGTFGTTNTTAIDDLPGIADVAALENMWFHVDAAYAGAALACPEFWPLAVGIEHADSFSFSPHKWMLTSLNMTTMWVANSMHLSNSLGMSCEYFLRVKGDRAFVRDYCDWQLSLGRRFRALKLWFVLRMHGASGIQKHIRTHVSQAKWLEDQLLADGRFEMMAPTLFGLVVFRIKPQILVDSSMAPAYGKENCAKINAINNELINRIQDDNRVFLVGTNIKGHDVIRVAVGSTLGSHRNIELLVQVLKQVTTEIIGN</sequence>
<dbReference type="EMBL" id="JANBTW010000003">
    <property type="protein sequence ID" value="KAJ2680756.1"/>
    <property type="molecule type" value="Genomic_DNA"/>
</dbReference>
<evidence type="ECO:0000256" key="2">
    <source>
        <dbReference type="ARBA" id="ARBA00009533"/>
    </source>
</evidence>
<dbReference type="InterPro" id="IPR015424">
    <property type="entry name" value="PyrdxlP-dep_Trfase"/>
</dbReference>
<evidence type="ECO:0000256" key="1">
    <source>
        <dbReference type="ARBA" id="ARBA00001933"/>
    </source>
</evidence>
<keyword evidence="4 6" id="KW-0663">Pyridoxal phosphate</keyword>
<evidence type="ECO:0000256" key="7">
    <source>
        <dbReference type="RuleBase" id="RU000382"/>
    </source>
</evidence>